<name>A0ABW3ZZF4_9BACI</name>
<evidence type="ECO:0000313" key="3">
    <source>
        <dbReference type="Proteomes" id="UP001597178"/>
    </source>
</evidence>
<keyword evidence="1" id="KW-0472">Membrane</keyword>
<dbReference type="Proteomes" id="UP001597178">
    <property type="component" value="Unassembled WGS sequence"/>
</dbReference>
<keyword evidence="1" id="KW-0812">Transmembrane</keyword>
<keyword evidence="3" id="KW-1185">Reference proteome</keyword>
<organism evidence="2 3">
    <name type="scientific">Lentibacillus salinarum</name>
    <dbReference type="NCBI Taxonomy" id="446820"/>
    <lineage>
        <taxon>Bacteria</taxon>
        <taxon>Bacillati</taxon>
        <taxon>Bacillota</taxon>
        <taxon>Bacilli</taxon>
        <taxon>Bacillales</taxon>
        <taxon>Bacillaceae</taxon>
        <taxon>Lentibacillus</taxon>
    </lineage>
</organism>
<dbReference type="InterPro" id="IPR031616">
    <property type="entry name" value="BsrE-like"/>
</dbReference>
<gene>
    <name evidence="2" type="ORF">ACFQ4A_17530</name>
</gene>
<sequence>MSVFETMVIMIAFATLVVTILDHKK</sequence>
<evidence type="ECO:0000256" key="1">
    <source>
        <dbReference type="SAM" id="Phobius"/>
    </source>
</evidence>
<dbReference type="EMBL" id="JBHTNH010000057">
    <property type="protein sequence ID" value="MFD1363410.1"/>
    <property type="molecule type" value="Genomic_DNA"/>
</dbReference>
<protein>
    <submittedName>
        <fullName evidence="2">Holin-like toxin</fullName>
    </submittedName>
</protein>
<reference evidence="3" key="1">
    <citation type="journal article" date="2019" name="Int. J. Syst. Evol. Microbiol.">
        <title>The Global Catalogue of Microorganisms (GCM) 10K type strain sequencing project: providing services to taxonomists for standard genome sequencing and annotation.</title>
        <authorList>
            <consortium name="The Broad Institute Genomics Platform"/>
            <consortium name="The Broad Institute Genome Sequencing Center for Infectious Disease"/>
            <person name="Wu L."/>
            <person name="Ma J."/>
        </authorList>
    </citation>
    <scope>NUCLEOTIDE SEQUENCE [LARGE SCALE GENOMIC DNA]</scope>
    <source>
        <strain evidence="3">CCUG 54822</strain>
    </source>
</reference>
<feature type="transmembrane region" description="Helical" evidence="1">
    <location>
        <begin position="6"/>
        <end position="23"/>
    </location>
</feature>
<accession>A0ABW3ZZF4</accession>
<dbReference type="Pfam" id="PF16935">
    <property type="entry name" value="Hol_Tox"/>
    <property type="match status" value="1"/>
</dbReference>
<comment type="caution">
    <text evidence="2">The sequence shown here is derived from an EMBL/GenBank/DDBJ whole genome shotgun (WGS) entry which is preliminary data.</text>
</comment>
<evidence type="ECO:0000313" key="2">
    <source>
        <dbReference type="EMBL" id="MFD1363410.1"/>
    </source>
</evidence>
<keyword evidence="1" id="KW-1133">Transmembrane helix</keyword>
<dbReference type="RefSeq" id="WP_369693701.1">
    <property type="nucleotide sequence ID" value="NZ_JBHTNH010000057.1"/>
</dbReference>
<proteinExistence type="predicted"/>